<evidence type="ECO:0000313" key="2">
    <source>
        <dbReference type="EMBL" id="KUE76586.1"/>
    </source>
</evidence>
<organism evidence="2 3">
    <name type="scientific">Ruthenibacterium lactatiformans</name>
    <dbReference type="NCBI Taxonomy" id="1550024"/>
    <lineage>
        <taxon>Bacteria</taxon>
        <taxon>Bacillati</taxon>
        <taxon>Bacillota</taxon>
        <taxon>Clostridia</taxon>
        <taxon>Eubacteriales</taxon>
        <taxon>Oscillospiraceae</taxon>
        <taxon>Ruthenibacterium</taxon>
    </lineage>
</organism>
<name>A0A0W7TRV9_9FIRM</name>
<dbReference type="EMBL" id="LMUA01000008">
    <property type="protein sequence ID" value="KUE76586.1"/>
    <property type="molecule type" value="Genomic_DNA"/>
</dbReference>
<evidence type="ECO:0000256" key="1">
    <source>
        <dbReference type="SAM" id="MobiDB-lite"/>
    </source>
</evidence>
<accession>A0A0W7TRV9</accession>
<reference evidence="2 3" key="1">
    <citation type="submission" date="2015-10" db="EMBL/GenBank/DDBJ databases">
        <title>A novel member of the family Ruminococcaceae isolated from human faeces.</title>
        <authorList>
            <person name="Shkoporov A.N."/>
            <person name="Chaplin A.V."/>
            <person name="Motuzova O.V."/>
            <person name="Kafarskaia L.I."/>
            <person name="Efimov B.A."/>
        </authorList>
    </citation>
    <scope>NUCLEOTIDE SEQUENCE [LARGE SCALE GENOMIC DNA]</scope>
    <source>
        <strain evidence="2 3">668</strain>
    </source>
</reference>
<dbReference type="RefSeq" id="WP_023042329.1">
    <property type="nucleotide sequence ID" value="NZ_LMUA01000008.1"/>
</dbReference>
<sequence length="221" mass="24931">MNEDRNQHQVIRKDARNCFVESLNDAFEIGRIHLAFATYDLSRPIGQRQTNNIHIYIAVDEFLELCRKLEGGELRYLLKNKKTSGDKTPLYQCLGGTSAEKLAKYGRSRADGKSLSRTAQLLAGSKSDFLFVADSGPGETDQKGLIVPKFGSKPENHVAVSMTFETFSELLLTTRLHYSAWLGAWYANQYHPGNQRTAQAQENPQYQEKQGEAEYASDPMF</sequence>
<gene>
    <name evidence="2" type="ORF">ASJ35_07555</name>
</gene>
<feature type="region of interest" description="Disordered" evidence="1">
    <location>
        <begin position="197"/>
        <end position="221"/>
    </location>
</feature>
<comment type="caution">
    <text evidence="2">The sequence shown here is derived from an EMBL/GenBank/DDBJ whole genome shotgun (WGS) entry which is preliminary data.</text>
</comment>
<protein>
    <submittedName>
        <fullName evidence="2">Uncharacterized protein</fullName>
    </submittedName>
</protein>
<feature type="compositionally biased region" description="Polar residues" evidence="1">
    <location>
        <begin position="197"/>
        <end position="208"/>
    </location>
</feature>
<dbReference type="Proteomes" id="UP000053433">
    <property type="component" value="Unassembled WGS sequence"/>
</dbReference>
<evidence type="ECO:0000313" key="3">
    <source>
        <dbReference type="Proteomes" id="UP000053433"/>
    </source>
</evidence>
<dbReference type="AlphaFoldDB" id="A0A0W7TRV9"/>
<proteinExistence type="predicted"/>